<dbReference type="EMBL" id="JBEVCJ010000003">
    <property type="protein sequence ID" value="MET1254233.1"/>
    <property type="molecule type" value="Genomic_DNA"/>
</dbReference>
<sequence>MSVRFDDPLMHNIPPDRVNYENGVLLDEVDFKAEQTYHRGRLSRLLAYLHGSGTVAGLKVREKPDDITTLVIEPGLAIDRLGRMIEVPQNYCLNIADWFNAQLQSSLGLTRMSQAFREADGEIPAGIVVDLFIKFAICERGKTPAFSHGNQEVTDAFTFARMRDAFKLELRIRDDGIENIPVPNKGIADLTGNSKLQRKSAVENFKLDFGWRENTQWSTIDGQLNKDQEHLQDQDGSEVFLARLRIPATTEPVTYNDSLSIHFDNQLRRFVYSTHELSWIQQAGE</sequence>
<proteinExistence type="predicted"/>
<evidence type="ECO:0000313" key="1">
    <source>
        <dbReference type="EMBL" id="MET1254233.1"/>
    </source>
</evidence>
<evidence type="ECO:0000313" key="2">
    <source>
        <dbReference type="Proteomes" id="UP001548189"/>
    </source>
</evidence>
<name>A0ABV2BQL5_9GAMM</name>
<keyword evidence="2" id="KW-1185">Reference proteome</keyword>
<protein>
    <submittedName>
        <fullName evidence="1">Uncharacterized protein</fullName>
    </submittedName>
</protein>
<comment type="caution">
    <text evidence="1">The sequence shown here is derived from an EMBL/GenBank/DDBJ whole genome shotgun (WGS) entry which is preliminary data.</text>
</comment>
<organism evidence="1 2">
    <name type="scientific">Aliikangiella maris</name>
    <dbReference type="NCBI Taxonomy" id="3162458"/>
    <lineage>
        <taxon>Bacteria</taxon>
        <taxon>Pseudomonadati</taxon>
        <taxon>Pseudomonadota</taxon>
        <taxon>Gammaproteobacteria</taxon>
        <taxon>Oceanospirillales</taxon>
        <taxon>Pleioneaceae</taxon>
        <taxon>Aliikangiella</taxon>
    </lineage>
</organism>
<accession>A0ABV2BQL5</accession>
<dbReference type="Proteomes" id="UP001548189">
    <property type="component" value="Unassembled WGS sequence"/>
</dbReference>
<gene>
    <name evidence="1" type="ORF">ABVT43_03735</name>
</gene>
<reference evidence="1 2" key="1">
    <citation type="submission" date="2024-06" db="EMBL/GenBank/DDBJ databases">
        <authorList>
            <person name="Li F."/>
        </authorList>
    </citation>
    <scope>NUCLEOTIDE SEQUENCE [LARGE SCALE GENOMIC DNA]</scope>
    <source>
        <strain evidence="1 2">GXAS 311</strain>
    </source>
</reference>